<dbReference type="InterPro" id="IPR017850">
    <property type="entry name" value="Alkaline_phosphatase_core_sf"/>
</dbReference>
<name>A0A2T0BB92_9CLOT</name>
<comment type="caution">
    <text evidence="1">The sequence shown here is derived from an EMBL/GenBank/DDBJ whole genome shotgun (WGS) entry which is preliminary data.</text>
</comment>
<sequence>MKSKYMIIISFDAVSSDDLKILKTLPNFKKIIEGGSLIENVESVYPTLTYPAHATIVTGKYPKNHGIIDNTIFKAGDFNPNWYWYRKDIKGSTLYDLAKEKGLSTCSLLWPVTGGSSIKYNLAEIFKVKPHQNQIVQSICAGSLFYQLELNNKFGHIRRGLTQPALDDFVIEAAKYTINKYSPNLMFIHFTDVDTNRHHYGYSDKKAIDGLYRHDKRLGEIIKVLEEKNILHETDIVALGDHSQIDVDKMIKLNTLFKENNLITVNGKGKVSDFQALCKSLDGSAYVYLKNPKDEKLKKKVEDLLNGVKTNKPDPIEFILKDNEIIAKGADSNASFMIEASKSFYFVDDIEGDLLEDVKADEVGIIDHRHKATHGYDNKKDNYGTFFIGYGKDFKKGIVLDTGKLINHGPTLAKVLGVDLKNVDGEVVDAILQL</sequence>
<dbReference type="EMBL" id="PVXQ01000036">
    <property type="protein sequence ID" value="PRR81103.1"/>
    <property type="molecule type" value="Genomic_DNA"/>
</dbReference>
<gene>
    <name evidence="1" type="ORF">CLVI_27770</name>
</gene>
<dbReference type="Gene3D" id="3.40.720.10">
    <property type="entry name" value="Alkaline Phosphatase, subunit A"/>
    <property type="match status" value="1"/>
</dbReference>
<organism evidence="1 2">
    <name type="scientific">Clostridium vincentii</name>
    <dbReference type="NCBI Taxonomy" id="52704"/>
    <lineage>
        <taxon>Bacteria</taxon>
        <taxon>Bacillati</taxon>
        <taxon>Bacillota</taxon>
        <taxon>Clostridia</taxon>
        <taxon>Eubacteriales</taxon>
        <taxon>Clostridiaceae</taxon>
        <taxon>Clostridium</taxon>
    </lineage>
</organism>
<dbReference type="RefSeq" id="WP_170065679.1">
    <property type="nucleotide sequence ID" value="NZ_PVXQ01000036.1"/>
</dbReference>
<dbReference type="CDD" id="cd16018">
    <property type="entry name" value="Enpp"/>
    <property type="match status" value="1"/>
</dbReference>
<evidence type="ECO:0000313" key="1">
    <source>
        <dbReference type="EMBL" id="PRR81103.1"/>
    </source>
</evidence>
<dbReference type="Pfam" id="PF01663">
    <property type="entry name" value="Phosphodiest"/>
    <property type="match status" value="1"/>
</dbReference>
<dbReference type="InterPro" id="IPR002591">
    <property type="entry name" value="Phosphodiest/P_Trfase"/>
</dbReference>
<keyword evidence="2" id="KW-1185">Reference proteome</keyword>
<dbReference type="GO" id="GO:0016787">
    <property type="term" value="F:hydrolase activity"/>
    <property type="evidence" value="ECO:0007669"/>
    <property type="project" value="UniProtKB-ARBA"/>
</dbReference>
<reference evidence="1 2" key="1">
    <citation type="submission" date="2018-03" db="EMBL/GenBank/DDBJ databases">
        <title>Genome sequence of Clostridium vincentii DSM 10228.</title>
        <authorList>
            <person name="Poehlein A."/>
            <person name="Daniel R."/>
        </authorList>
    </citation>
    <scope>NUCLEOTIDE SEQUENCE [LARGE SCALE GENOMIC DNA]</scope>
    <source>
        <strain evidence="1 2">DSM 10228</strain>
    </source>
</reference>
<dbReference type="Proteomes" id="UP000239471">
    <property type="component" value="Unassembled WGS sequence"/>
</dbReference>
<evidence type="ECO:0000313" key="2">
    <source>
        <dbReference type="Proteomes" id="UP000239471"/>
    </source>
</evidence>
<accession>A0A2T0BB92</accession>
<dbReference type="PANTHER" id="PTHR10151:SF120">
    <property type="entry name" value="BIS(5'-ADENOSYL)-TRIPHOSPHATASE"/>
    <property type="match status" value="1"/>
</dbReference>
<dbReference type="PANTHER" id="PTHR10151">
    <property type="entry name" value="ECTONUCLEOTIDE PYROPHOSPHATASE/PHOSPHODIESTERASE"/>
    <property type="match status" value="1"/>
</dbReference>
<dbReference type="AlphaFoldDB" id="A0A2T0BB92"/>
<proteinExistence type="predicted"/>
<protein>
    <submittedName>
        <fullName evidence="1">Type I phosphodiesterase / nucleotide pyrophosphatase</fullName>
    </submittedName>
</protein>
<dbReference type="SUPFAM" id="SSF53649">
    <property type="entry name" value="Alkaline phosphatase-like"/>
    <property type="match status" value="1"/>
</dbReference>